<dbReference type="Pfam" id="PF01970">
    <property type="entry name" value="TctA"/>
    <property type="match status" value="1"/>
</dbReference>
<sequence>MEIQILLFTILGTAVGTLFSLFPSLHIYNVAGIALLLWQMFRDVIPELAIAPFFMAMITAFSFINTIPMTFFGAPDESATVTILPGTKYLMNGKGYEAAVVSGIGSMAGIFLLVILTPFMWYILPTIHKVVSPHMAWILALVMVYMIMSEWPKGCGIGTTLWQRFSHAWGNLFAGLLTFGLSALLGLIITSKSLISVEMGFQNIMPVFVGLFAIPSIFQNLLSREKIPPQHISDTVELSWRDIGKATFQGGIGGMLAAYLPAVTAGIGAIIAGHATALRGDVLFILSGGVAKVLYYVGAFLFLFVLTPLSPMGLGKGGLNVILKPVFSPQAGDFTLMLGVIIFSGCISFLILLAASRWTLKILQIIDYKKLYWFALVLITAIVGHLTGMAGLFVMAVSSCIGSIPVFYHSRRSNCMAVLLFPICLNMAGYGDIVASWLGLQ</sequence>
<feature type="transmembrane region" description="Helical" evidence="1">
    <location>
        <begin position="201"/>
        <end position="218"/>
    </location>
</feature>
<feature type="transmembrane region" description="Helical" evidence="1">
    <location>
        <begin position="293"/>
        <end position="314"/>
    </location>
</feature>
<dbReference type="InterPro" id="IPR002823">
    <property type="entry name" value="DUF112_TM"/>
</dbReference>
<dbReference type="EMBL" id="PGXC01000007">
    <property type="protein sequence ID" value="PKK90179.1"/>
    <property type="molecule type" value="Genomic_DNA"/>
</dbReference>
<evidence type="ECO:0000256" key="1">
    <source>
        <dbReference type="SAM" id="Phobius"/>
    </source>
</evidence>
<name>A0A2N1PPB7_9BACT</name>
<organism evidence="3 4">
    <name type="scientific">Candidatus Wallbacteria bacterium HGW-Wallbacteria-1</name>
    <dbReference type="NCBI Taxonomy" id="2013854"/>
    <lineage>
        <taxon>Bacteria</taxon>
        <taxon>Candidatus Walliibacteriota</taxon>
    </lineage>
</organism>
<feature type="transmembrane region" description="Helical" evidence="1">
    <location>
        <begin position="248"/>
        <end position="272"/>
    </location>
</feature>
<dbReference type="Proteomes" id="UP000233256">
    <property type="component" value="Unassembled WGS sequence"/>
</dbReference>
<comment type="caution">
    <text evidence="3">The sequence shown here is derived from an EMBL/GenBank/DDBJ whole genome shotgun (WGS) entry which is preliminary data.</text>
</comment>
<feature type="transmembrane region" description="Helical" evidence="1">
    <location>
        <begin position="417"/>
        <end position="440"/>
    </location>
</feature>
<dbReference type="PANTHER" id="PTHR42204">
    <property type="entry name" value="INTEGRAL MEMBRANE PROTEIN"/>
    <property type="match status" value="1"/>
</dbReference>
<feature type="domain" description="DUF112" evidence="2">
    <location>
        <begin position="6"/>
        <end position="416"/>
    </location>
</feature>
<dbReference type="PANTHER" id="PTHR42204:SF1">
    <property type="entry name" value="INTEGRAL MEMBRANE PROTEIN"/>
    <property type="match status" value="1"/>
</dbReference>
<proteinExistence type="predicted"/>
<feature type="transmembrane region" description="Helical" evidence="1">
    <location>
        <begin position="168"/>
        <end position="189"/>
    </location>
</feature>
<evidence type="ECO:0000313" key="4">
    <source>
        <dbReference type="Proteomes" id="UP000233256"/>
    </source>
</evidence>
<dbReference type="AlphaFoldDB" id="A0A2N1PPB7"/>
<evidence type="ECO:0000259" key="2">
    <source>
        <dbReference type="Pfam" id="PF01970"/>
    </source>
</evidence>
<feature type="transmembrane region" description="Helical" evidence="1">
    <location>
        <begin position="50"/>
        <end position="72"/>
    </location>
</feature>
<reference evidence="3 4" key="1">
    <citation type="journal article" date="2017" name="ISME J.">
        <title>Potential for microbial H2 and metal transformations associated with novel bacteria and archaea in deep terrestrial subsurface sediments.</title>
        <authorList>
            <person name="Hernsdorf A.W."/>
            <person name="Amano Y."/>
            <person name="Miyakawa K."/>
            <person name="Ise K."/>
            <person name="Suzuki Y."/>
            <person name="Anantharaman K."/>
            <person name="Probst A."/>
            <person name="Burstein D."/>
            <person name="Thomas B.C."/>
            <person name="Banfield J.F."/>
        </authorList>
    </citation>
    <scope>NUCLEOTIDE SEQUENCE [LARGE SCALE GENOMIC DNA]</scope>
    <source>
        <strain evidence="3">HGW-Wallbacteria-1</strain>
    </source>
</reference>
<feature type="transmembrane region" description="Helical" evidence="1">
    <location>
        <begin position="334"/>
        <end position="360"/>
    </location>
</feature>
<feature type="transmembrane region" description="Helical" evidence="1">
    <location>
        <begin position="130"/>
        <end position="148"/>
    </location>
</feature>
<evidence type="ECO:0000313" key="3">
    <source>
        <dbReference type="EMBL" id="PKK90179.1"/>
    </source>
</evidence>
<keyword evidence="1" id="KW-1133">Transmembrane helix</keyword>
<feature type="transmembrane region" description="Helical" evidence="1">
    <location>
        <begin position="372"/>
        <end position="397"/>
    </location>
</feature>
<keyword evidence="1" id="KW-0812">Transmembrane</keyword>
<feature type="transmembrane region" description="Helical" evidence="1">
    <location>
        <begin position="6"/>
        <end position="38"/>
    </location>
</feature>
<keyword evidence="1" id="KW-0472">Membrane</keyword>
<feature type="transmembrane region" description="Helical" evidence="1">
    <location>
        <begin position="98"/>
        <end position="123"/>
    </location>
</feature>
<accession>A0A2N1PPB7</accession>
<protein>
    <recommendedName>
        <fullName evidence="2">DUF112 domain-containing protein</fullName>
    </recommendedName>
</protein>
<gene>
    <name evidence="3" type="ORF">CVV64_10645</name>
</gene>